<evidence type="ECO:0000259" key="7">
    <source>
        <dbReference type="Pfam" id="PF01292"/>
    </source>
</evidence>
<keyword evidence="3 6" id="KW-0812">Transmembrane</keyword>
<evidence type="ECO:0000256" key="3">
    <source>
        <dbReference type="ARBA" id="ARBA00022692"/>
    </source>
</evidence>
<dbReference type="GO" id="GO:0022904">
    <property type="term" value="P:respiratory electron transport chain"/>
    <property type="evidence" value="ECO:0007669"/>
    <property type="project" value="InterPro"/>
</dbReference>
<evidence type="ECO:0000256" key="6">
    <source>
        <dbReference type="SAM" id="Phobius"/>
    </source>
</evidence>
<feature type="transmembrane region" description="Helical" evidence="6">
    <location>
        <begin position="177"/>
        <end position="198"/>
    </location>
</feature>
<dbReference type="GO" id="GO:0020037">
    <property type="term" value="F:heme binding"/>
    <property type="evidence" value="ECO:0007669"/>
    <property type="project" value="TreeGrafter"/>
</dbReference>
<dbReference type="InterPro" id="IPR016174">
    <property type="entry name" value="Di-haem_cyt_TM"/>
</dbReference>
<dbReference type="PANTHER" id="PTHR30485:SF1">
    <property type="entry name" value="CYTOCHROME YDHU-RELATED"/>
    <property type="match status" value="1"/>
</dbReference>
<comment type="subcellular location">
    <subcellularLocation>
        <location evidence="1">Cell membrane</location>
        <topology evidence="1">Multi-pass membrane protein</topology>
    </subcellularLocation>
</comment>
<dbReference type="GO" id="GO:0005886">
    <property type="term" value="C:plasma membrane"/>
    <property type="evidence" value="ECO:0007669"/>
    <property type="project" value="UniProtKB-SubCell"/>
</dbReference>
<name>A0A428KCM9_9BACT</name>
<dbReference type="InterPro" id="IPR011577">
    <property type="entry name" value="Cyt_b561_bac/Ni-Hgenase"/>
</dbReference>
<evidence type="ECO:0000256" key="4">
    <source>
        <dbReference type="ARBA" id="ARBA00022989"/>
    </source>
</evidence>
<evidence type="ECO:0000313" key="8">
    <source>
        <dbReference type="EMBL" id="RSK44150.1"/>
    </source>
</evidence>
<dbReference type="Gene3D" id="1.20.950.20">
    <property type="entry name" value="Transmembrane di-heme cytochromes, Chain C"/>
    <property type="match status" value="1"/>
</dbReference>
<proteinExistence type="predicted"/>
<reference evidence="8 9" key="1">
    <citation type="submission" date="2018-12" db="EMBL/GenBank/DDBJ databases">
        <authorList>
            <person name="Feng G."/>
            <person name="Zhu H."/>
        </authorList>
    </citation>
    <scope>NUCLEOTIDE SEQUENCE [LARGE SCALE GENOMIC DNA]</scope>
    <source>
        <strain evidence="8 9">LMG 26000</strain>
    </source>
</reference>
<feature type="transmembrane region" description="Helical" evidence="6">
    <location>
        <begin position="12"/>
        <end position="36"/>
    </location>
</feature>
<feature type="domain" description="Cytochrome b561 bacterial/Ni-hydrogenase" evidence="7">
    <location>
        <begin position="8"/>
        <end position="210"/>
    </location>
</feature>
<keyword evidence="4 6" id="KW-1133">Transmembrane helix</keyword>
<feature type="transmembrane region" description="Helical" evidence="6">
    <location>
        <begin position="73"/>
        <end position="94"/>
    </location>
</feature>
<dbReference type="SUPFAM" id="SSF81342">
    <property type="entry name" value="Transmembrane di-heme cytochromes"/>
    <property type="match status" value="1"/>
</dbReference>
<gene>
    <name evidence="8" type="ORF">EI293_06305</name>
</gene>
<keyword evidence="2" id="KW-1003">Cell membrane</keyword>
<accession>A0A428KCM9</accession>
<feature type="transmembrane region" description="Helical" evidence="6">
    <location>
        <begin position="137"/>
        <end position="157"/>
    </location>
</feature>
<dbReference type="Pfam" id="PF01292">
    <property type="entry name" value="Ni_hydr_CYTB"/>
    <property type="match status" value="1"/>
</dbReference>
<dbReference type="AlphaFoldDB" id="A0A428KCM9"/>
<comment type="caution">
    <text evidence="8">The sequence shown here is derived from an EMBL/GenBank/DDBJ whole genome shotgun (WGS) entry which is preliminary data.</text>
</comment>
<protein>
    <submittedName>
        <fullName evidence="8">Thiosulfate reductase</fullName>
    </submittedName>
</protein>
<keyword evidence="9" id="KW-1185">Reference proteome</keyword>
<evidence type="ECO:0000256" key="2">
    <source>
        <dbReference type="ARBA" id="ARBA00022475"/>
    </source>
</evidence>
<dbReference type="RefSeq" id="WP_125436315.1">
    <property type="nucleotide sequence ID" value="NZ_RWIU01000002.1"/>
</dbReference>
<dbReference type="EMBL" id="RWIU01000002">
    <property type="protein sequence ID" value="RSK44150.1"/>
    <property type="molecule type" value="Genomic_DNA"/>
</dbReference>
<evidence type="ECO:0000256" key="1">
    <source>
        <dbReference type="ARBA" id="ARBA00004651"/>
    </source>
</evidence>
<dbReference type="InterPro" id="IPR051542">
    <property type="entry name" value="Hydrogenase_cytochrome"/>
</dbReference>
<dbReference type="GO" id="GO:0009055">
    <property type="term" value="F:electron transfer activity"/>
    <property type="evidence" value="ECO:0007669"/>
    <property type="project" value="InterPro"/>
</dbReference>
<dbReference type="PANTHER" id="PTHR30485">
    <property type="entry name" value="NI/FE-HYDROGENASE 1 B-TYPE CYTOCHROME SUBUNIT"/>
    <property type="match status" value="1"/>
</dbReference>
<evidence type="ECO:0000256" key="5">
    <source>
        <dbReference type="ARBA" id="ARBA00023136"/>
    </source>
</evidence>
<dbReference type="Proteomes" id="UP000270291">
    <property type="component" value="Unassembled WGS sequence"/>
</dbReference>
<sequence length="251" mass="27968">MPRLVEKHPLAIRWFHWLNFPVLALMIWSGLLIYWANDVYRLGWGDTTLLRFFPQSVYDVLHMDHKLAKGMSWHFVLMWVFALNGLLYVSYTLISGEWRYLVPQRGTLRSAWHTLLHDVGLRRDPPPPAKFNGAQQLAYTSVVLMGAGSLLTGLAIYKPTQLAGLTTALGGYEWARLEHFALTIGYVLFFLVHIAQVVRAGWNNFRAMVAGFEVVEDSAPTAAAAPLAAALDAASGSGNPMPAVPPLPMRP</sequence>
<dbReference type="OrthoDB" id="197262at2"/>
<organism evidence="8 9">
    <name type="scientific">Hymenobacter perfusus</name>
    <dbReference type="NCBI Taxonomy" id="1236770"/>
    <lineage>
        <taxon>Bacteria</taxon>
        <taxon>Pseudomonadati</taxon>
        <taxon>Bacteroidota</taxon>
        <taxon>Cytophagia</taxon>
        <taxon>Cytophagales</taxon>
        <taxon>Hymenobacteraceae</taxon>
        <taxon>Hymenobacter</taxon>
    </lineage>
</organism>
<evidence type="ECO:0000313" key="9">
    <source>
        <dbReference type="Proteomes" id="UP000270291"/>
    </source>
</evidence>
<keyword evidence="5 6" id="KW-0472">Membrane</keyword>